<gene>
    <name evidence="4" type="ORF">EAG_15386</name>
</gene>
<dbReference type="SUPFAM" id="SSF52540">
    <property type="entry name" value="P-loop containing nucleoside triphosphate hydrolases"/>
    <property type="match status" value="1"/>
</dbReference>
<keyword evidence="5" id="KW-1185">Reference proteome</keyword>
<keyword evidence="2 4" id="KW-0808">Transferase</keyword>
<dbReference type="InParanoid" id="E2AKF4"/>
<dbReference type="FunCoup" id="E2AKF4">
    <property type="interactions" value="11"/>
</dbReference>
<evidence type="ECO:0000313" key="4">
    <source>
        <dbReference type="EMBL" id="EFN66096.1"/>
    </source>
</evidence>
<evidence type="ECO:0000259" key="3">
    <source>
        <dbReference type="Pfam" id="PF00685"/>
    </source>
</evidence>
<dbReference type="OMA" id="CIGNNFD"/>
<dbReference type="InterPro" id="IPR000863">
    <property type="entry name" value="Sulfotransferase_dom"/>
</dbReference>
<dbReference type="AlphaFoldDB" id="E2AKF4"/>
<dbReference type="EMBL" id="GL440262">
    <property type="protein sequence ID" value="EFN66096.1"/>
    <property type="molecule type" value="Genomic_DNA"/>
</dbReference>
<evidence type="ECO:0000313" key="5">
    <source>
        <dbReference type="Proteomes" id="UP000000311"/>
    </source>
</evidence>
<name>E2AKF4_CAMFO</name>
<sequence>MNNNLRAHLTIVAAMKTRTSRPHHTSLKPPNYQTLPNAKHQTTVYTGCVLKFTAMAKESFVFSTIEDEKGEKLDEMFGVKPSFLKVLPSQSLLPPKIVFYAQKIRDLTVYEDDVWMISYPRTGSHWAQEMTWCIGNNFDYENARTLFVVRSPLLESSAIMVNGNCEEWFTKLGDSVENVTKMPRPRYIKSHLPWDLLPRQLHEKKPKIIYVTRNPKDTCVSFYHYCRAFHSMKGSFDDFAELMLQDSAPCSPFWDHVLPFWKMRDQDNILFTTYEEMKKDQIAVIKKTAKFLNKNVTDEQIIGLCEHLKFSKMVTNPSVNIELLLGNKKAEEDPNYSFIRKGKIGDWTNYMTEDLARRFDEWTEKHLCGTGLKFHTDIASDEE</sequence>
<dbReference type="InterPro" id="IPR027417">
    <property type="entry name" value="P-loop_NTPase"/>
</dbReference>
<dbReference type="Pfam" id="PF00685">
    <property type="entry name" value="Sulfotransfer_1"/>
    <property type="match status" value="1"/>
</dbReference>
<accession>E2AKF4</accession>
<comment type="similarity">
    <text evidence="1">Belongs to the sulfotransferase 1 family.</text>
</comment>
<proteinExistence type="inferred from homology"/>
<feature type="domain" description="Sulfotransferase" evidence="3">
    <location>
        <begin position="112"/>
        <end position="370"/>
    </location>
</feature>
<reference evidence="4 5" key="1">
    <citation type="journal article" date="2010" name="Science">
        <title>Genomic comparison of the ants Camponotus floridanus and Harpegnathos saltator.</title>
        <authorList>
            <person name="Bonasio R."/>
            <person name="Zhang G."/>
            <person name="Ye C."/>
            <person name="Mutti N.S."/>
            <person name="Fang X."/>
            <person name="Qin N."/>
            <person name="Donahue G."/>
            <person name="Yang P."/>
            <person name="Li Q."/>
            <person name="Li C."/>
            <person name="Zhang P."/>
            <person name="Huang Z."/>
            <person name="Berger S.L."/>
            <person name="Reinberg D."/>
            <person name="Wang J."/>
            <person name="Liebig J."/>
        </authorList>
    </citation>
    <scope>NUCLEOTIDE SEQUENCE [LARGE SCALE GENOMIC DNA]</scope>
    <source>
        <strain evidence="5">C129</strain>
    </source>
</reference>
<evidence type="ECO:0000256" key="2">
    <source>
        <dbReference type="ARBA" id="ARBA00022679"/>
    </source>
</evidence>
<organism evidence="5">
    <name type="scientific">Camponotus floridanus</name>
    <name type="common">Florida carpenter ant</name>
    <dbReference type="NCBI Taxonomy" id="104421"/>
    <lineage>
        <taxon>Eukaryota</taxon>
        <taxon>Metazoa</taxon>
        <taxon>Ecdysozoa</taxon>
        <taxon>Arthropoda</taxon>
        <taxon>Hexapoda</taxon>
        <taxon>Insecta</taxon>
        <taxon>Pterygota</taxon>
        <taxon>Neoptera</taxon>
        <taxon>Endopterygota</taxon>
        <taxon>Hymenoptera</taxon>
        <taxon>Apocrita</taxon>
        <taxon>Aculeata</taxon>
        <taxon>Formicoidea</taxon>
        <taxon>Formicidae</taxon>
        <taxon>Formicinae</taxon>
        <taxon>Camponotus</taxon>
    </lineage>
</organism>
<dbReference type="Gene3D" id="3.40.50.300">
    <property type="entry name" value="P-loop containing nucleotide triphosphate hydrolases"/>
    <property type="match status" value="1"/>
</dbReference>
<dbReference type="GO" id="GO:0008146">
    <property type="term" value="F:sulfotransferase activity"/>
    <property type="evidence" value="ECO:0007669"/>
    <property type="project" value="InterPro"/>
</dbReference>
<dbReference type="OrthoDB" id="205623at2759"/>
<dbReference type="Proteomes" id="UP000000311">
    <property type="component" value="Unassembled WGS sequence"/>
</dbReference>
<evidence type="ECO:0000256" key="1">
    <source>
        <dbReference type="ARBA" id="ARBA00005771"/>
    </source>
</evidence>
<protein>
    <submittedName>
        <fullName evidence="4">Sulfotransferase family cytosolic 1B member 1</fullName>
    </submittedName>
</protein>
<dbReference type="PANTHER" id="PTHR11783">
    <property type="entry name" value="SULFOTRANSFERASE SULT"/>
    <property type="match status" value="1"/>
</dbReference>